<proteinExistence type="predicted"/>
<dbReference type="VEuPathDB" id="ToxoDB:EAH_00044010"/>
<evidence type="ECO:0000256" key="1">
    <source>
        <dbReference type="SAM" id="MobiDB-lite"/>
    </source>
</evidence>
<sequence>MLGRSRVERCGAFWSLCGSLGKAADAWPFADLSRPRAAPLGCARLQLHQRRWLHHDPSPSSSSLQRETREGAGVPPSGNKSVAGPRLEWPADIVERARRELSKGSNDRISMLRDRHAGEVCLSEPSSFISSSEMQQQLQANDLRAFWRRLRRAISQPLSGAAAVADPSFGALQGAPRGTASAPIVYKRYMDGMTAAHHYPSRLLPSNQATKLPPLFFVTPFALQEDADPSAQTQELRLRERVLRATSPGKMLPKISLAERLYGRVSLLFLFDVGGQHSQLSDVASWVRRLESYSSFISSVYGPAFAYPAANAASPAPAAVAGGSLPLGLRLLHQQLPGFGLSADGRGPELASLQYICIDHAPFWLRSLALRNMESLTPAFRPLSPFHSFPHRLLRAARVQEGPQRDVGGPPLLGESPLGGPQGRREGALRLLAEEYEHLRSLICSSIPGSSLIGSFLGYSGRWGKEEVGAFKRKEREKFVSVLLIDKAARVRWHATGSPTEEAVLLLL</sequence>
<evidence type="ECO:0000313" key="3">
    <source>
        <dbReference type="Proteomes" id="UP000018050"/>
    </source>
</evidence>
<dbReference type="GeneID" id="25272471"/>
<feature type="region of interest" description="Disordered" evidence="1">
    <location>
        <begin position="54"/>
        <end position="86"/>
    </location>
</feature>
<feature type="compositionally biased region" description="Low complexity" evidence="1">
    <location>
        <begin position="408"/>
        <end position="419"/>
    </location>
</feature>
<gene>
    <name evidence="2" type="ORF">EAH_00044010</name>
</gene>
<reference evidence="2" key="2">
    <citation type="submission" date="2013-10" db="EMBL/GenBank/DDBJ databases">
        <authorList>
            <person name="Aslett M."/>
        </authorList>
    </citation>
    <scope>NUCLEOTIDE SEQUENCE</scope>
    <source>
        <strain evidence="2">Houghton</strain>
    </source>
</reference>
<accession>U6GW40</accession>
<name>U6GW40_EIMAC</name>
<dbReference type="OrthoDB" id="346242at2759"/>
<organism evidence="2 3">
    <name type="scientific">Eimeria acervulina</name>
    <name type="common">Coccidian parasite</name>
    <dbReference type="NCBI Taxonomy" id="5801"/>
    <lineage>
        <taxon>Eukaryota</taxon>
        <taxon>Sar</taxon>
        <taxon>Alveolata</taxon>
        <taxon>Apicomplexa</taxon>
        <taxon>Conoidasida</taxon>
        <taxon>Coccidia</taxon>
        <taxon>Eucoccidiorida</taxon>
        <taxon>Eimeriorina</taxon>
        <taxon>Eimeriidae</taxon>
        <taxon>Eimeria</taxon>
    </lineage>
</organism>
<dbReference type="EMBL" id="HG673492">
    <property type="protein sequence ID" value="CDI83802.1"/>
    <property type="molecule type" value="Genomic_DNA"/>
</dbReference>
<feature type="region of interest" description="Disordered" evidence="1">
    <location>
        <begin position="402"/>
        <end position="421"/>
    </location>
</feature>
<dbReference type="Proteomes" id="UP000018050">
    <property type="component" value="Unassembled WGS sequence"/>
</dbReference>
<dbReference type="RefSeq" id="XP_013247128.1">
    <property type="nucleotide sequence ID" value="XM_013391674.1"/>
</dbReference>
<reference evidence="2" key="1">
    <citation type="submission" date="2013-10" db="EMBL/GenBank/DDBJ databases">
        <title>Genomic analysis of the causative agents of coccidiosis in chickens.</title>
        <authorList>
            <person name="Reid A.J."/>
            <person name="Blake D."/>
            <person name="Billington K."/>
            <person name="Browne H."/>
            <person name="Dunn M."/>
            <person name="Hung S."/>
            <person name="Kawahara F."/>
            <person name="Miranda-Saavedra D."/>
            <person name="Mourier T."/>
            <person name="Nagra H."/>
            <person name="Otto T.D."/>
            <person name="Rawlings N."/>
            <person name="Sanchez A."/>
            <person name="Sanders M."/>
            <person name="Subramaniam C."/>
            <person name="Tay Y."/>
            <person name="Dear P."/>
            <person name="Doerig C."/>
            <person name="Gruber A."/>
            <person name="Parkinson J."/>
            <person name="Shirley M."/>
            <person name="Wan K.L."/>
            <person name="Berriman M."/>
            <person name="Tomley F."/>
            <person name="Pain A."/>
        </authorList>
    </citation>
    <scope>NUCLEOTIDE SEQUENCE</scope>
    <source>
        <strain evidence="2">Houghton</strain>
    </source>
</reference>
<dbReference type="AlphaFoldDB" id="U6GW40"/>
<dbReference type="OMA" id="DHAPFWL"/>
<protein>
    <submittedName>
        <fullName evidence="2">Uncharacterized protein</fullName>
    </submittedName>
</protein>
<evidence type="ECO:0000313" key="2">
    <source>
        <dbReference type="EMBL" id="CDI83802.1"/>
    </source>
</evidence>
<keyword evidence="3" id="KW-1185">Reference proteome</keyword>